<keyword evidence="4" id="KW-1185">Reference proteome</keyword>
<dbReference type="Proteomes" id="UP000242205">
    <property type="component" value="Chromosome"/>
</dbReference>
<evidence type="ECO:0000256" key="1">
    <source>
        <dbReference type="SAM" id="Phobius"/>
    </source>
</evidence>
<dbReference type="GO" id="GO:0016020">
    <property type="term" value="C:membrane"/>
    <property type="evidence" value="ECO:0007669"/>
    <property type="project" value="InterPro"/>
</dbReference>
<feature type="domain" description="Copper resistance protein D" evidence="2">
    <location>
        <begin position="47"/>
        <end position="146"/>
    </location>
</feature>
<dbReference type="Pfam" id="PF05425">
    <property type="entry name" value="CopD"/>
    <property type="match status" value="1"/>
</dbReference>
<dbReference type="KEGG" id="atw:C0099_07515"/>
<name>A0A2I6S6A7_9RHOO</name>
<feature type="transmembrane region" description="Helical" evidence="1">
    <location>
        <begin position="130"/>
        <end position="151"/>
    </location>
</feature>
<sequence length="152" mass="16522">MSLQHLTLFLHLLAVIVWVGGMAFAYLCLRPAATMLPPAQRLPLWVATLERFFTLVWGAIVLILASGFGKLGAVGFANAPGAWHWMMLTGLVMVAVFVFLWFGPWRRLKAAVATEDWAGGALALGMIRRLVGFNLALGLVTVAIATLGLAWF</sequence>
<organism evidence="3 4">
    <name type="scientific">Pseudazoarcus pumilus</name>
    <dbReference type="NCBI Taxonomy" id="2067960"/>
    <lineage>
        <taxon>Bacteria</taxon>
        <taxon>Pseudomonadati</taxon>
        <taxon>Pseudomonadota</taxon>
        <taxon>Betaproteobacteria</taxon>
        <taxon>Rhodocyclales</taxon>
        <taxon>Zoogloeaceae</taxon>
        <taxon>Pseudazoarcus</taxon>
    </lineage>
</organism>
<evidence type="ECO:0000313" key="4">
    <source>
        <dbReference type="Proteomes" id="UP000242205"/>
    </source>
</evidence>
<evidence type="ECO:0000259" key="2">
    <source>
        <dbReference type="Pfam" id="PF05425"/>
    </source>
</evidence>
<evidence type="ECO:0000313" key="3">
    <source>
        <dbReference type="EMBL" id="AUN94794.1"/>
    </source>
</evidence>
<keyword evidence="1" id="KW-0812">Transmembrane</keyword>
<feature type="transmembrane region" description="Helical" evidence="1">
    <location>
        <begin position="81"/>
        <end position="102"/>
    </location>
</feature>
<feature type="transmembrane region" description="Helical" evidence="1">
    <location>
        <begin position="6"/>
        <end position="29"/>
    </location>
</feature>
<dbReference type="EMBL" id="CP025682">
    <property type="protein sequence ID" value="AUN94794.1"/>
    <property type="molecule type" value="Genomic_DNA"/>
</dbReference>
<accession>A0A2I6S6A7</accession>
<keyword evidence="1" id="KW-0472">Membrane</keyword>
<protein>
    <recommendedName>
        <fullName evidence="2">Copper resistance protein D domain-containing protein</fullName>
    </recommendedName>
</protein>
<dbReference type="OrthoDB" id="8419862at2"/>
<dbReference type="InterPro" id="IPR008457">
    <property type="entry name" value="Cu-R_CopD_dom"/>
</dbReference>
<dbReference type="AlphaFoldDB" id="A0A2I6S6A7"/>
<dbReference type="RefSeq" id="WP_102246861.1">
    <property type="nucleotide sequence ID" value="NZ_CP025682.1"/>
</dbReference>
<keyword evidence="1" id="KW-1133">Transmembrane helix</keyword>
<reference evidence="3 4" key="1">
    <citation type="submission" date="2018-01" db="EMBL/GenBank/DDBJ databases">
        <authorList>
            <person name="Fu G.-Y."/>
        </authorList>
    </citation>
    <scope>NUCLEOTIDE SEQUENCE [LARGE SCALE GENOMIC DNA]</scope>
    <source>
        <strain evidence="3 4">SY39</strain>
    </source>
</reference>
<gene>
    <name evidence="3" type="ORF">C0099_07515</name>
</gene>
<proteinExistence type="predicted"/>
<feature type="transmembrane region" description="Helical" evidence="1">
    <location>
        <begin position="49"/>
        <end position="69"/>
    </location>
</feature>